<evidence type="ECO:0000313" key="3">
    <source>
        <dbReference type="EMBL" id="KAF9895447.1"/>
    </source>
</evidence>
<name>A0AAD4CZL6_ASPNN</name>
<reference evidence="3" key="2">
    <citation type="submission" date="2020-02" db="EMBL/GenBank/DDBJ databases">
        <authorList>
            <person name="Gilchrist C.L.M."/>
            <person name="Chooi Y.-H."/>
        </authorList>
    </citation>
    <scope>NUCLEOTIDE SEQUENCE</scope>
    <source>
        <strain evidence="3">MST-FP2251</strain>
    </source>
</reference>
<feature type="chain" id="PRO_5042076070" evidence="2">
    <location>
        <begin position="18"/>
        <end position="197"/>
    </location>
</feature>
<dbReference type="AlphaFoldDB" id="A0AAD4CZL6"/>
<proteinExistence type="predicted"/>
<evidence type="ECO:0000256" key="2">
    <source>
        <dbReference type="SAM" id="SignalP"/>
    </source>
</evidence>
<reference evidence="3" key="1">
    <citation type="journal article" date="2019" name="Beilstein J. Org. Chem.">
        <title>Nanangenines: drimane sesquiterpenoids as the dominant metabolite cohort of a novel Australian fungus, Aspergillus nanangensis.</title>
        <authorList>
            <person name="Lacey H.J."/>
            <person name="Gilchrist C.L.M."/>
            <person name="Crombie A."/>
            <person name="Kalaitzis J.A."/>
            <person name="Vuong D."/>
            <person name="Rutledge P.J."/>
            <person name="Turner P."/>
            <person name="Pitt J.I."/>
            <person name="Lacey E."/>
            <person name="Chooi Y.H."/>
            <person name="Piggott A.M."/>
        </authorList>
    </citation>
    <scope>NUCLEOTIDE SEQUENCE</scope>
    <source>
        <strain evidence="3">MST-FP2251</strain>
    </source>
</reference>
<feature type="region of interest" description="Disordered" evidence="1">
    <location>
        <begin position="151"/>
        <end position="172"/>
    </location>
</feature>
<keyword evidence="4" id="KW-1185">Reference proteome</keyword>
<organism evidence="3 4">
    <name type="scientific">Aspergillus nanangensis</name>
    <dbReference type="NCBI Taxonomy" id="2582783"/>
    <lineage>
        <taxon>Eukaryota</taxon>
        <taxon>Fungi</taxon>
        <taxon>Dikarya</taxon>
        <taxon>Ascomycota</taxon>
        <taxon>Pezizomycotina</taxon>
        <taxon>Eurotiomycetes</taxon>
        <taxon>Eurotiomycetidae</taxon>
        <taxon>Eurotiales</taxon>
        <taxon>Aspergillaceae</taxon>
        <taxon>Aspergillus</taxon>
        <taxon>Aspergillus subgen. Circumdati</taxon>
    </lineage>
</organism>
<dbReference type="EMBL" id="VCAU01000001">
    <property type="protein sequence ID" value="KAF9895447.1"/>
    <property type="molecule type" value="Genomic_DNA"/>
</dbReference>
<comment type="caution">
    <text evidence="3">The sequence shown here is derived from an EMBL/GenBank/DDBJ whole genome shotgun (WGS) entry which is preliminary data.</text>
</comment>
<sequence length="197" mass="19725">MQYKSFTFFLVATTAVAQQSLDNYLEDSGFNDYMSSLDSLATQTNLADYTAALPTGFTLPTDLPSITYHAPPPSIAAVLATAVPANYISSLTNPAAQSALFHSISEGDFPQWYKDLPQSVKAYLSTAYAVATGDATATADVTATGGAAATTADSASSSSSASASAGSSTSEGVAAPTGAVAVGLMGAAGILGLAIAL</sequence>
<evidence type="ECO:0000313" key="4">
    <source>
        <dbReference type="Proteomes" id="UP001194746"/>
    </source>
</evidence>
<protein>
    <submittedName>
        <fullName evidence="3">Uncharacterized protein</fullName>
    </submittedName>
</protein>
<keyword evidence="2" id="KW-0732">Signal</keyword>
<dbReference type="Proteomes" id="UP001194746">
    <property type="component" value="Unassembled WGS sequence"/>
</dbReference>
<evidence type="ECO:0000256" key="1">
    <source>
        <dbReference type="SAM" id="MobiDB-lite"/>
    </source>
</evidence>
<accession>A0AAD4CZL6</accession>
<feature type="signal peptide" evidence="2">
    <location>
        <begin position="1"/>
        <end position="17"/>
    </location>
</feature>
<gene>
    <name evidence="3" type="ORF">FE257_000354</name>
</gene>